<evidence type="ECO:0000256" key="7">
    <source>
        <dbReference type="RuleBase" id="RU003879"/>
    </source>
</evidence>
<dbReference type="InterPro" id="IPR003400">
    <property type="entry name" value="ExbD"/>
</dbReference>
<keyword evidence="3" id="KW-1003">Cell membrane</keyword>
<feature type="transmembrane region" description="Helical" evidence="9">
    <location>
        <begin position="15"/>
        <end position="36"/>
    </location>
</feature>
<evidence type="ECO:0000256" key="6">
    <source>
        <dbReference type="ARBA" id="ARBA00023136"/>
    </source>
</evidence>
<dbReference type="PANTHER" id="PTHR30558">
    <property type="entry name" value="EXBD MEMBRANE COMPONENT OF PMF-DRIVEN MACROMOLECULE IMPORT SYSTEM"/>
    <property type="match status" value="1"/>
</dbReference>
<keyword evidence="11" id="KW-1185">Reference proteome</keyword>
<keyword evidence="6 9" id="KW-0472">Membrane</keyword>
<evidence type="ECO:0000256" key="2">
    <source>
        <dbReference type="ARBA" id="ARBA00005811"/>
    </source>
</evidence>
<name>A0A5A7NBQ2_9PROT</name>
<evidence type="ECO:0000256" key="5">
    <source>
        <dbReference type="ARBA" id="ARBA00022989"/>
    </source>
</evidence>
<dbReference type="RefSeq" id="WP_042085640.1">
    <property type="nucleotide sequence ID" value="NZ_BKCN01000010.1"/>
</dbReference>
<dbReference type="EMBL" id="BKCN01000010">
    <property type="protein sequence ID" value="GER04386.1"/>
    <property type="molecule type" value="Genomic_DNA"/>
</dbReference>
<accession>A0A5A7NBQ2</accession>
<comment type="subcellular location">
    <subcellularLocation>
        <location evidence="1">Cell membrane</location>
        <topology evidence="1">Single-pass membrane protein</topology>
    </subcellularLocation>
    <subcellularLocation>
        <location evidence="7">Cell membrane</location>
        <topology evidence="7">Single-pass type II membrane protein</topology>
    </subcellularLocation>
</comment>
<keyword evidence="4 7" id="KW-0812">Transmembrane</keyword>
<dbReference type="GO" id="GO:0015031">
    <property type="term" value="P:protein transport"/>
    <property type="evidence" value="ECO:0007669"/>
    <property type="project" value="UniProtKB-KW"/>
</dbReference>
<sequence>MRKFSKSEEEAEINMTPMLDIVFIMLIFFIVTASFVKESGLDVNKPPPNEQEQKDDDKKNILIQVDSSNRIFVNMRPVDIASVRANVERMHAENPEGVVVIQPAPDAFSGIVVEIYDQARQAGVYNVSIAEAKQ</sequence>
<feature type="region of interest" description="Disordered" evidence="8">
    <location>
        <begin position="40"/>
        <end position="59"/>
    </location>
</feature>
<organism evidence="10 11">
    <name type="scientific">Iodidimonas nitroreducens</name>
    <dbReference type="NCBI Taxonomy" id="1236968"/>
    <lineage>
        <taxon>Bacteria</taxon>
        <taxon>Pseudomonadati</taxon>
        <taxon>Pseudomonadota</taxon>
        <taxon>Alphaproteobacteria</taxon>
        <taxon>Iodidimonadales</taxon>
        <taxon>Iodidimonadaceae</taxon>
        <taxon>Iodidimonas</taxon>
    </lineage>
</organism>
<evidence type="ECO:0000256" key="1">
    <source>
        <dbReference type="ARBA" id="ARBA00004162"/>
    </source>
</evidence>
<keyword evidence="7" id="KW-0813">Transport</keyword>
<dbReference type="AlphaFoldDB" id="A0A5A7NBQ2"/>
<dbReference type="Pfam" id="PF02472">
    <property type="entry name" value="ExbD"/>
    <property type="match status" value="1"/>
</dbReference>
<reference evidence="10 11" key="1">
    <citation type="submission" date="2019-09" db="EMBL/GenBank/DDBJ databases">
        <title>NBRP : Genome information of microbial organism related human and environment.</title>
        <authorList>
            <person name="Hattori M."/>
            <person name="Oshima K."/>
            <person name="Inaba H."/>
            <person name="Suda W."/>
            <person name="Sakamoto M."/>
            <person name="Iino T."/>
            <person name="Kitahara M."/>
            <person name="Oshida Y."/>
            <person name="Iida T."/>
            <person name="Kudo T."/>
            <person name="Itoh T."/>
            <person name="Ohkuma M."/>
        </authorList>
    </citation>
    <scope>NUCLEOTIDE SEQUENCE [LARGE SCALE GENOMIC DNA]</scope>
    <source>
        <strain evidence="10 11">Q-1</strain>
    </source>
</reference>
<evidence type="ECO:0000256" key="3">
    <source>
        <dbReference type="ARBA" id="ARBA00022475"/>
    </source>
</evidence>
<protein>
    <submittedName>
        <fullName evidence="10">Biopolymer transporter ExbD</fullName>
    </submittedName>
</protein>
<keyword evidence="7" id="KW-0653">Protein transport</keyword>
<comment type="similarity">
    <text evidence="2 7">Belongs to the ExbD/TolR family.</text>
</comment>
<evidence type="ECO:0000256" key="9">
    <source>
        <dbReference type="SAM" id="Phobius"/>
    </source>
</evidence>
<dbReference type="PANTHER" id="PTHR30558:SF13">
    <property type="entry name" value="BIOPOLYMER TRANSPORT PROTEIN EXBD2"/>
    <property type="match status" value="1"/>
</dbReference>
<dbReference type="GO" id="GO:0005886">
    <property type="term" value="C:plasma membrane"/>
    <property type="evidence" value="ECO:0007669"/>
    <property type="project" value="UniProtKB-SubCell"/>
</dbReference>
<evidence type="ECO:0000256" key="4">
    <source>
        <dbReference type="ARBA" id="ARBA00022692"/>
    </source>
</evidence>
<keyword evidence="5 9" id="KW-1133">Transmembrane helix</keyword>
<dbReference type="GO" id="GO:0022857">
    <property type="term" value="F:transmembrane transporter activity"/>
    <property type="evidence" value="ECO:0007669"/>
    <property type="project" value="InterPro"/>
</dbReference>
<proteinExistence type="inferred from homology"/>
<comment type="caution">
    <text evidence="10">The sequence shown here is derived from an EMBL/GenBank/DDBJ whole genome shotgun (WGS) entry which is preliminary data.</text>
</comment>
<evidence type="ECO:0000313" key="11">
    <source>
        <dbReference type="Proteomes" id="UP000324996"/>
    </source>
</evidence>
<dbReference type="Proteomes" id="UP000324996">
    <property type="component" value="Unassembled WGS sequence"/>
</dbReference>
<gene>
    <name evidence="10" type="ORF">JCM17846_20680</name>
</gene>
<dbReference type="Gene3D" id="3.30.420.270">
    <property type="match status" value="1"/>
</dbReference>
<evidence type="ECO:0000256" key="8">
    <source>
        <dbReference type="SAM" id="MobiDB-lite"/>
    </source>
</evidence>
<evidence type="ECO:0000313" key="10">
    <source>
        <dbReference type="EMBL" id="GER04386.1"/>
    </source>
</evidence>